<dbReference type="OrthoDB" id="10252171at2759"/>
<name>A0A9P9AP30_9HYPO</name>
<feature type="repeat" description="ANK" evidence="8">
    <location>
        <begin position="426"/>
        <end position="458"/>
    </location>
</feature>
<dbReference type="Pfam" id="PF13637">
    <property type="entry name" value="Ank_4"/>
    <property type="match status" value="1"/>
</dbReference>
<dbReference type="SMART" id="SM00248">
    <property type="entry name" value="ANK"/>
    <property type="match status" value="2"/>
</dbReference>
<dbReference type="GO" id="GO:0005524">
    <property type="term" value="F:ATP binding"/>
    <property type="evidence" value="ECO:0007669"/>
    <property type="project" value="UniProtKB-KW"/>
</dbReference>
<dbReference type="PROSITE" id="PS00108">
    <property type="entry name" value="PROTEIN_KINASE_ST"/>
    <property type="match status" value="1"/>
</dbReference>
<comment type="catalytic activity">
    <reaction evidence="7">
        <text>L-seryl-[protein] + ATP = O-phospho-L-seryl-[protein] + ADP + H(+)</text>
        <dbReference type="Rhea" id="RHEA:17989"/>
        <dbReference type="Rhea" id="RHEA-COMP:9863"/>
        <dbReference type="Rhea" id="RHEA-COMP:11604"/>
        <dbReference type="ChEBI" id="CHEBI:15378"/>
        <dbReference type="ChEBI" id="CHEBI:29999"/>
        <dbReference type="ChEBI" id="CHEBI:30616"/>
        <dbReference type="ChEBI" id="CHEBI:83421"/>
        <dbReference type="ChEBI" id="CHEBI:456216"/>
        <dbReference type="EC" id="2.7.11.24"/>
    </reaction>
    <physiologicalReaction direction="left-to-right" evidence="7">
        <dbReference type="Rhea" id="RHEA:17990"/>
    </physiologicalReaction>
</comment>
<dbReference type="EC" id="2.7.11.24" evidence="1"/>
<dbReference type="InterPro" id="IPR000719">
    <property type="entry name" value="Prot_kinase_dom"/>
</dbReference>
<gene>
    <name evidence="11" type="ORF">B0T10DRAFT_137687</name>
</gene>
<proteinExistence type="predicted"/>
<dbReference type="InterPro" id="IPR036770">
    <property type="entry name" value="Ankyrin_rpt-contain_sf"/>
</dbReference>
<feature type="compositionally biased region" description="Basic and acidic residues" evidence="9">
    <location>
        <begin position="506"/>
        <end position="522"/>
    </location>
</feature>
<evidence type="ECO:0000256" key="2">
    <source>
        <dbReference type="ARBA" id="ARBA00022679"/>
    </source>
</evidence>
<dbReference type="AlphaFoldDB" id="A0A9P9AP30"/>
<sequence length="554" mass="61408">MDDDTLPDLVRDWELESSIDDNRCTVHVIYISDPAKGWWRRPQKERWEPKARLGRGSFGDVWLQECTSGPSAGKVRAVKEIETAFDKSSLEAKFLSREISAIVKFSHAQYRDCFVPSFGWYRTLGSLFITMEYLPLGDLQSYLQHPLPEAQAKTITQQVLQGVAFMHKSNFAHRDLKPKNILVQHKGPNWWVKLSDFGCSKQNESTALRTTVGTGPYLAPELQNIFVMSGLDLIASKTYSLAVDIWAVGAIAFRIATGRLPFDSSMDLYRYVMIGDPFPNDNSLSVECKEFIALTMSGSPRHRPTAVDALACSWIASTPVPEASTVEASALNVNSSDTMSNGLQDDTAGSASWSTIQPSSRSLIKDQAATAKYGSPEPIRIDSQGSEQGSTARPTTHQPTAVFQGQMTDRTQSQFSPNTKVHLRGNQYSSIHSAAENGDAEAVARFLECGADGEAYDSNFNRPIDLAVKNGHIEVVKLLIPVSSWSGDFDEAVGDRWRPYRSSRASNRDHGPVWEDFKRRSDSSSYSFGKRQPRGSESAFAVGGSLHDTQERRI</sequence>
<organism evidence="11 12">
    <name type="scientific">Thelonectria olida</name>
    <dbReference type="NCBI Taxonomy" id="1576542"/>
    <lineage>
        <taxon>Eukaryota</taxon>
        <taxon>Fungi</taxon>
        <taxon>Dikarya</taxon>
        <taxon>Ascomycota</taxon>
        <taxon>Pezizomycotina</taxon>
        <taxon>Sordariomycetes</taxon>
        <taxon>Hypocreomycetidae</taxon>
        <taxon>Hypocreales</taxon>
        <taxon>Nectriaceae</taxon>
        <taxon>Thelonectria</taxon>
    </lineage>
</organism>
<keyword evidence="8" id="KW-0040">ANK repeat</keyword>
<dbReference type="Pfam" id="PF00069">
    <property type="entry name" value="Pkinase"/>
    <property type="match status" value="1"/>
</dbReference>
<dbReference type="InterPro" id="IPR050538">
    <property type="entry name" value="MAP_kinase_kinase_kinase"/>
</dbReference>
<dbReference type="SMART" id="SM00220">
    <property type="entry name" value="S_TKc"/>
    <property type="match status" value="1"/>
</dbReference>
<evidence type="ECO:0000256" key="8">
    <source>
        <dbReference type="PROSITE-ProRule" id="PRU00023"/>
    </source>
</evidence>
<dbReference type="InterPro" id="IPR002110">
    <property type="entry name" value="Ankyrin_rpt"/>
</dbReference>
<dbReference type="Gene3D" id="1.10.510.10">
    <property type="entry name" value="Transferase(Phosphotransferase) domain 1"/>
    <property type="match status" value="1"/>
</dbReference>
<dbReference type="Proteomes" id="UP000777438">
    <property type="component" value="Unassembled WGS sequence"/>
</dbReference>
<dbReference type="GO" id="GO:0004707">
    <property type="term" value="F:MAP kinase activity"/>
    <property type="evidence" value="ECO:0007669"/>
    <property type="project" value="UniProtKB-EC"/>
</dbReference>
<keyword evidence="12" id="KW-1185">Reference proteome</keyword>
<comment type="catalytic activity">
    <reaction evidence="6">
        <text>L-threonyl-[protein] + ATP = O-phospho-L-threonyl-[protein] + ADP + H(+)</text>
        <dbReference type="Rhea" id="RHEA:46608"/>
        <dbReference type="Rhea" id="RHEA-COMP:11060"/>
        <dbReference type="Rhea" id="RHEA-COMP:11605"/>
        <dbReference type="ChEBI" id="CHEBI:15378"/>
        <dbReference type="ChEBI" id="CHEBI:30013"/>
        <dbReference type="ChEBI" id="CHEBI:30616"/>
        <dbReference type="ChEBI" id="CHEBI:61977"/>
        <dbReference type="ChEBI" id="CHEBI:456216"/>
        <dbReference type="EC" id="2.7.11.24"/>
    </reaction>
    <physiologicalReaction direction="left-to-right" evidence="6">
        <dbReference type="Rhea" id="RHEA:46609"/>
    </physiologicalReaction>
</comment>
<dbReference type="EMBL" id="JAGPYM010000022">
    <property type="protein sequence ID" value="KAH6883974.1"/>
    <property type="molecule type" value="Genomic_DNA"/>
</dbReference>
<keyword evidence="5" id="KW-0067">ATP-binding</keyword>
<dbReference type="InterPro" id="IPR011009">
    <property type="entry name" value="Kinase-like_dom_sf"/>
</dbReference>
<evidence type="ECO:0000256" key="9">
    <source>
        <dbReference type="SAM" id="MobiDB-lite"/>
    </source>
</evidence>
<evidence type="ECO:0000256" key="5">
    <source>
        <dbReference type="ARBA" id="ARBA00022840"/>
    </source>
</evidence>
<evidence type="ECO:0000256" key="3">
    <source>
        <dbReference type="ARBA" id="ARBA00022741"/>
    </source>
</evidence>
<dbReference type="PANTHER" id="PTHR48016">
    <property type="entry name" value="MAP KINASE KINASE KINASE SSK2-RELATED-RELATED"/>
    <property type="match status" value="1"/>
</dbReference>
<feature type="domain" description="Protein kinase" evidence="10">
    <location>
        <begin position="47"/>
        <end position="315"/>
    </location>
</feature>
<dbReference type="PROSITE" id="PS50011">
    <property type="entry name" value="PROTEIN_KINASE_DOM"/>
    <property type="match status" value="1"/>
</dbReference>
<dbReference type="PROSITE" id="PS50088">
    <property type="entry name" value="ANK_REPEAT"/>
    <property type="match status" value="1"/>
</dbReference>
<dbReference type="Gene3D" id="1.25.40.20">
    <property type="entry name" value="Ankyrin repeat-containing domain"/>
    <property type="match status" value="1"/>
</dbReference>
<evidence type="ECO:0000256" key="6">
    <source>
        <dbReference type="ARBA" id="ARBA00047919"/>
    </source>
</evidence>
<dbReference type="SUPFAM" id="SSF56112">
    <property type="entry name" value="Protein kinase-like (PK-like)"/>
    <property type="match status" value="1"/>
</dbReference>
<dbReference type="PANTHER" id="PTHR48016:SF56">
    <property type="entry name" value="MAPKK KINASE"/>
    <property type="match status" value="1"/>
</dbReference>
<evidence type="ECO:0000256" key="7">
    <source>
        <dbReference type="ARBA" id="ARBA00048130"/>
    </source>
</evidence>
<accession>A0A9P9AP30</accession>
<feature type="region of interest" description="Disordered" evidence="9">
    <location>
        <begin position="501"/>
        <end position="554"/>
    </location>
</feature>
<feature type="compositionally biased region" description="Polar residues" evidence="9">
    <location>
        <begin position="383"/>
        <end position="397"/>
    </location>
</feature>
<dbReference type="SUPFAM" id="SSF48403">
    <property type="entry name" value="Ankyrin repeat"/>
    <property type="match status" value="1"/>
</dbReference>
<protein>
    <recommendedName>
        <fullName evidence="1">mitogen-activated protein kinase</fullName>
        <ecNumber evidence="1">2.7.11.24</ecNumber>
    </recommendedName>
</protein>
<evidence type="ECO:0000256" key="4">
    <source>
        <dbReference type="ARBA" id="ARBA00022777"/>
    </source>
</evidence>
<reference evidence="11 12" key="1">
    <citation type="journal article" date="2021" name="Nat. Commun.">
        <title>Genetic determinants of endophytism in the Arabidopsis root mycobiome.</title>
        <authorList>
            <person name="Mesny F."/>
            <person name="Miyauchi S."/>
            <person name="Thiergart T."/>
            <person name="Pickel B."/>
            <person name="Atanasova L."/>
            <person name="Karlsson M."/>
            <person name="Huettel B."/>
            <person name="Barry K.W."/>
            <person name="Haridas S."/>
            <person name="Chen C."/>
            <person name="Bauer D."/>
            <person name="Andreopoulos W."/>
            <person name="Pangilinan J."/>
            <person name="LaButti K."/>
            <person name="Riley R."/>
            <person name="Lipzen A."/>
            <person name="Clum A."/>
            <person name="Drula E."/>
            <person name="Henrissat B."/>
            <person name="Kohler A."/>
            <person name="Grigoriev I.V."/>
            <person name="Martin F.M."/>
            <person name="Hacquard S."/>
        </authorList>
    </citation>
    <scope>NUCLEOTIDE SEQUENCE [LARGE SCALE GENOMIC DNA]</scope>
    <source>
        <strain evidence="11 12">MPI-CAGE-CH-0241</strain>
    </source>
</reference>
<evidence type="ECO:0000256" key="1">
    <source>
        <dbReference type="ARBA" id="ARBA00012411"/>
    </source>
</evidence>
<feature type="compositionally biased region" description="Polar residues" evidence="9">
    <location>
        <begin position="335"/>
        <end position="362"/>
    </location>
</feature>
<dbReference type="InterPro" id="IPR008271">
    <property type="entry name" value="Ser/Thr_kinase_AS"/>
</dbReference>
<keyword evidence="4 11" id="KW-0418">Kinase</keyword>
<keyword evidence="2" id="KW-0808">Transferase</keyword>
<feature type="region of interest" description="Disordered" evidence="9">
    <location>
        <begin position="335"/>
        <end position="397"/>
    </location>
</feature>
<evidence type="ECO:0000259" key="10">
    <source>
        <dbReference type="PROSITE" id="PS50011"/>
    </source>
</evidence>
<comment type="caution">
    <text evidence="11">The sequence shown here is derived from an EMBL/GenBank/DDBJ whole genome shotgun (WGS) entry which is preliminary data.</text>
</comment>
<evidence type="ECO:0000313" key="11">
    <source>
        <dbReference type="EMBL" id="KAH6883974.1"/>
    </source>
</evidence>
<keyword evidence="3" id="KW-0547">Nucleotide-binding</keyword>
<evidence type="ECO:0000313" key="12">
    <source>
        <dbReference type="Proteomes" id="UP000777438"/>
    </source>
</evidence>